<dbReference type="FunFam" id="2.30.29.30:FF:000159">
    <property type="entry name" value="mRNA-decapping enzyme-like protein"/>
    <property type="match status" value="1"/>
</dbReference>
<dbReference type="GO" id="GO:0008047">
    <property type="term" value="F:enzyme activator activity"/>
    <property type="evidence" value="ECO:0007669"/>
    <property type="project" value="InterPro"/>
</dbReference>
<keyword evidence="3" id="KW-0963">Cytoplasm</keyword>
<organism evidence="6 7">
    <name type="scientific">Trapa natans</name>
    <name type="common">Water chestnut</name>
    <dbReference type="NCBI Taxonomy" id="22666"/>
    <lineage>
        <taxon>Eukaryota</taxon>
        <taxon>Viridiplantae</taxon>
        <taxon>Streptophyta</taxon>
        <taxon>Embryophyta</taxon>
        <taxon>Tracheophyta</taxon>
        <taxon>Spermatophyta</taxon>
        <taxon>Magnoliopsida</taxon>
        <taxon>eudicotyledons</taxon>
        <taxon>Gunneridae</taxon>
        <taxon>Pentapetalae</taxon>
        <taxon>rosids</taxon>
        <taxon>malvids</taxon>
        <taxon>Myrtales</taxon>
        <taxon>Lythraceae</taxon>
        <taxon>Trapa</taxon>
    </lineage>
</organism>
<dbReference type="Proteomes" id="UP001346149">
    <property type="component" value="Unassembled WGS sequence"/>
</dbReference>
<proteinExistence type="inferred from homology"/>
<dbReference type="GO" id="GO:0031087">
    <property type="term" value="P:deadenylation-independent decapping of nuclear-transcribed mRNA"/>
    <property type="evidence" value="ECO:0007669"/>
    <property type="project" value="TreeGrafter"/>
</dbReference>
<comment type="similarity">
    <text evidence="2">Belongs to the DCP1 family.</text>
</comment>
<dbReference type="AlphaFoldDB" id="A0AAN7RI92"/>
<dbReference type="SUPFAM" id="SSF50729">
    <property type="entry name" value="PH domain-like"/>
    <property type="match status" value="1"/>
</dbReference>
<protein>
    <recommendedName>
        <fullName evidence="8">mRNA-decapping enzyme-like protein</fullName>
    </recommendedName>
</protein>
<dbReference type="InterPro" id="IPR011993">
    <property type="entry name" value="PH-like_dom_sf"/>
</dbReference>
<dbReference type="PANTHER" id="PTHR16290">
    <property type="entry name" value="TRANSCRIPTION FACTOR SMIF DECAPPING ENZYME DCP1"/>
    <property type="match status" value="1"/>
</dbReference>
<dbReference type="CDD" id="cd13182">
    <property type="entry name" value="EVH1-like_Dcp1"/>
    <property type="match status" value="1"/>
</dbReference>
<dbReference type="GO" id="GO:0003729">
    <property type="term" value="F:mRNA binding"/>
    <property type="evidence" value="ECO:0007669"/>
    <property type="project" value="TreeGrafter"/>
</dbReference>
<reference evidence="6 7" key="1">
    <citation type="journal article" date="2023" name="Hortic Res">
        <title>Pangenome of water caltrop reveals structural variations and asymmetric subgenome divergence after allopolyploidization.</title>
        <authorList>
            <person name="Zhang X."/>
            <person name="Chen Y."/>
            <person name="Wang L."/>
            <person name="Yuan Y."/>
            <person name="Fang M."/>
            <person name="Shi L."/>
            <person name="Lu R."/>
            <person name="Comes H.P."/>
            <person name="Ma Y."/>
            <person name="Chen Y."/>
            <person name="Huang G."/>
            <person name="Zhou Y."/>
            <person name="Zheng Z."/>
            <person name="Qiu Y."/>
        </authorList>
    </citation>
    <scope>NUCLEOTIDE SEQUENCE [LARGE SCALE GENOMIC DNA]</scope>
    <source>
        <strain evidence="6">F231</strain>
    </source>
</reference>
<sequence length="369" mass="40820">MSQPGKLMPNLDQSSTKQLNLTVLQRLDPSIEEILMTAAHVTLYEFNIESSQWSRKDVEGSLFVVKRNGQPRFQFIVMNRRNTENLVENLLGDFEYEIQLPYLLYRNSSQEVNGIWFYNSHECEEVANLFSRIINAFSKVSPRVKGTLNKSEFEELEAASNMANIMDEPLEPSATISAADAPENSSFMNFFNASLNVGNNPPNMASSRTSQQAAAAIPTFSNAAAVASAPPLYSEVSSYNTPSLNFVAQNNSSDMISNKNLVTNLVKPSSFMMAPSSTPSPMKPPILSAPPAAASLLPPTLISQRPYGTPLLQPFPPPTPSLSLTPTPTLPDDTPFINRDRVRDALLKLVQDDQFIDMFYKALLKVHHS</sequence>
<dbReference type="Pfam" id="PF06058">
    <property type="entry name" value="DCP1"/>
    <property type="match status" value="1"/>
</dbReference>
<keyword evidence="7" id="KW-1185">Reference proteome</keyword>
<accession>A0AAN7RI92</accession>
<evidence type="ECO:0000313" key="6">
    <source>
        <dbReference type="EMBL" id="KAK4799306.1"/>
    </source>
</evidence>
<evidence type="ECO:0000256" key="4">
    <source>
        <dbReference type="ARBA" id="ARBA00022664"/>
    </source>
</evidence>
<evidence type="ECO:0000256" key="5">
    <source>
        <dbReference type="SAM" id="MobiDB-lite"/>
    </source>
</evidence>
<dbReference type="PANTHER" id="PTHR16290:SF0">
    <property type="entry name" value="DECAPPING PROTEIN 1, ISOFORM A"/>
    <property type="match status" value="1"/>
</dbReference>
<evidence type="ECO:0000256" key="2">
    <source>
        <dbReference type="ARBA" id="ARBA00008778"/>
    </source>
</evidence>
<dbReference type="GO" id="GO:0000290">
    <property type="term" value="P:deadenylation-dependent decapping of nuclear-transcribed mRNA"/>
    <property type="evidence" value="ECO:0007669"/>
    <property type="project" value="InterPro"/>
</dbReference>
<comment type="caution">
    <text evidence="6">The sequence shown here is derived from an EMBL/GenBank/DDBJ whole genome shotgun (WGS) entry which is preliminary data.</text>
</comment>
<evidence type="ECO:0000256" key="3">
    <source>
        <dbReference type="ARBA" id="ARBA00022490"/>
    </source>
</evidence>
<evidence type="ECO:0000256" key="1">
    <source>
        <dbReference type="ARBA" id="ARBA00004496"/>
    </source>
</evidence>
<dbReference type="GO" id="GO:0000932">
    <property type="term" value="C:P-body"/>
    <property type="evidence" value="ECO:0007669"/>
    <property type="project" value="TreeGrafter"/>
</dbReference>
<feature type="compositionally biased region" description="Low complexity" evidence="5">
    <location>
        <begin position="321"/>
        <end position="335"/>
    </location>
</feature>
<dbReference type="EMBL" id="JAXQNO010000004">
    <property type="protein sequence ID" value="KAK4799306.1"/>
    <property type="molecule type" value="Genomic_DNA"/>
</dbReference>
<keyword evidence="4" id="KW-0507">mRNA processing</keyword>
<evidence type="ECO:0000313" key="7">
    <source>
        <dbReference type="Proteomes" id="UP001346149"/>
    </source>
</evidence>
<dbReference type="Gene3D" id="2.30.29.30">
    <property type="entry name" value="Pleckstrin-homology domain (PH domain)/Phosphotyrosine-binding domain (PTB)"/>
    <property type="match status" value="1"/>
</dbReference>
<gene>
    <name evidence="6" type="ORF">SAY86_024671</name>
</gene>
<feature type="region of interest" description="Disordered" evidence="5">
    <location>
        <begin position="316"/>
        <end position="335"/>
    </location>
</feature>
<evidence type="ECO:0008006" key="8">
    <source>
        <dbReference type="Google" id="ProtNLM"/>
    </source>
</evidence>
<dbReference type="InterPro" id="IPR010334">
    <property type="entry name" value="Dcp1"/>
</dbReference>
<comment type="subcellular location">
    <subcellularLocation>
        <location evidence="1">Cytoplasm</location>
    </subcellularLocation>
</comment>
<dbReference type="GO" id="GO:0006397">
    <property type="term" value="P:mRNA processing"/>
    <property type="evidence" value="ECO:0007669"/>
    <property type="project" value="UniProtKB-KW"/>
</dbReference>
<name>A0AAN7RI92_TRANT</name>